<protein>
    <submittedName>
        <fullName evidence="1">Uncharacterized protein</fullName>
    </submittedName>
</protein>
<proteinExistence type="predicted"/>
<sequence>MKIELETLLSFEHEKFPKILDIDIDENSSSIGELISKIHELLHIPTNFELKWEHLTEKISCTYYFIEKKEFNEYTMITDLEEKISGFPKHGQDGALHLFIDGSTKLVN</sequence>
<gene>
    <name evidence="1" type="ORF">QX233_05620</name>
</gene>
<reference evidence="1" key="1">
    <citation type="submission" date="2023-06" db="EMBL/GenBank/DDBJ databases">
        <title>Two Chryseobacterium gambrini strains from China.</title>
        <authorList>
            <person name="Zeng J."/>
            <person name="Wu Y."/>
        </authorList>
    </citation>
    <scope>NUCLEOTIDE SEQUENCE</scope>
    <source>
        <strain evidence="1">SQ219</strain>
    </source>
</reference>
<comment type="caution">
    <text evidence="1">The sequence shown here is derived from an EMBL/GenBank/DDBJ whole genome shotgun (WGS) entry which is preliminary data.</text>
</comment>
<organism evidence="1 2">
    <name type="scientific">Chryseobacterium gambrini</name>
    <dbReference type="NCBI Taxonomy" id="373672"/>
    <lineage>
        <taxon>Bacteria</taxon>
        <taxon>Pseudomonadati</taxon>
        <taxon>Bacteroidota</taxon>
        <taxon>Flavobacteriia</taxon>
        <taxon>Flavobacteriales</taxon>
        <taxon>Weeksellaceae</taxon>
        <taxon>Chryseobacterium group</taxon>
        <taxon>Chryseobacterium</taxon>
    </lineage>
</organism>
<evidence type="ECO:0000313" key="2">
    <source>
        <dbReference type="Proteomes" id="UP001225933"/>
    </source>
</evidence>
<dbReference type="EMBL" id="JAUHGV010000004">
    <property type="protein sequence ID" value="MDN4011927.1"/>
    <property type="molecule type" value="Genomic_DNA"/>
</dbReference>
<accession>A0AAJ1R294</accession>
<dbReference type="AlphaFoldDB" id="A0AAJ1R294"/>
<evidence type="ECO:0000313" key="1">
    <source>
        <dbReference type="EMBL" id="MDN4011927.1"/>
    </source>
</evidence>
<dbReference type="Proteomes" id="UP001225933">
    <property type="component" value="Unassembled WGS sequence"/>
</dbReference>
<name>A0AAJ1R294_9FLAO</name>
<dbReference type="RefSeq" id="WP_214590939.1">
    <property type="nucleotide sequence ID" value="NZ_JAUHGV010000004.1"/>
</dbReference>